<evidence type="ECO:0000256" key="7">
    <source>
        <dbReference type="ARBA" id="ARBA00038481"/>
    </source>
</evidence>
<evidence type="ECO:0000256" key="6">
    <source>
        <dbReference type="ARBA" id="ARBA00023136"/>
    </source>
</evidence>
<dbReference type="EMBL" id="CP032093">
    <property type="protein sequence ID" value="AXY02141.1"/>
    <property type="molecule type" value="Genomic_DNA"/>
</dbReference>
<dbReference type="RefSeq" id="WP_128811958.1">
    <property type="nucleotide sequence ID" value="NZ_CP032093.1"/>
</dbReference>
<keyword evidence="11" id="KW-1185">Reference proteome</keyword>
<dbReference type="Proteomes" id="UP000262832">
    <property type="component" value="Chromosome I"/>
</dbReference>
<dbReference type="CDD" id="cd16017">
    <property type="entry name" value="LptA"/>
    <property type="match status" value="1"/>
</dbReference>
<dbReference type="PANTHER" id="PTHR30443">
    <property type="entry name" value="INNER MEMBRANE PROTEIN"/>
    <property type="match status" value="1"/>
</dbReference>
<feature type="domain" description="Sulfatase N-terminal" evidence="9">
    <location>
        <begin position="208"/>
        <end position="469"/>
    </location>
</feature>
<proteinExistence type="inferred from homology"/>
<protein>
    <recommendedName>
        <fullName evidence="9">Sulfatase N-terminal domain-containing protein</fullName>
    </recommendedName>
</protein>
<evidence type="ECO:0000256" key="2">
    <source>
        <dbReference type="ARBA" id="ARBA00022475"/>
    </source>
</evidence>
<evidence type="ECO:0000256" key="4">
    <source>
        <dbReference type="ARBA" id="ARBA00022692"/>
    </source>
</evidence>
<gene>
    <name evidence="10" type="ORF">D1115_14315</name>
</gene>
<dbReference type="PANTHER" id="PTHR30443:SF4">
    <property type="entry name" value="PHOSPHOETHANOLAMINE TRANSFERASE OPGE-RELATED"/>
    <property type="match status" value="1"/>
</dbReference>
<dbReference type="InterPro" id="IPR017850">
    <property type="entry name" value="Alkaline_phosphatase_core_sf"/>
</dbReference>
<evidence type="ECO:0000313" key="10">
    <source>
        <dbReference type="EMBL" id="AXY02141.1"/>
    </source>
</evidence>
<feature type="transmembrane region" description="Helical" evidence="8">
    <location>
        <begin position="92"/>
        <end position="115"/>
    </location>
</feature>
<feature type="transmembrane region" description="Helical" evidence="8">
    <location>
        <begin position="52"/>
        <end position="71"/>
    </location>
</feature>
<evidence type="ECO:0000313" key="11">
    <source>
        <dbReference type="Proteomes" id="UP000262832"/>
    </source>
</evidence>
<keyword evidence="5 8" id="KW-1133">Transmembrane helix</keyword>
<dbReference type="Gene3D" id="3.40.720.10">
    <property type="entry name" value="Alkaline Phosphatase, subunit A"/>
    <property type="match status" value="1"/>
</dbReference>
<dbReference type="InterPro" id="IPR040423">
    <property type="entry name" value="PEA_transferase"/>
</dbReference>
<evidence type="ECO:0000256" key="1">
    <source>
        <dbReference type="ARBA" id="ARBA00004651"/>
    </source>
</evidence>
<reference evidence="10 11" key="1">
    <citation type="submission" date="2018-08" db="EMBL/GenBank/DDBJ databases">
        <title>Genomic taxonomy of the Vibrionaceae family.</title>
        <authorList>
            <person name="Gomez-Gil B."/>
            <person name="Tanaka M."/>
            <person name="Sawabe T."/>
            <person name="Enciso-Ibarra K."/>
        </authorList>
    </citation>
    <scope>NUCLEOTIDE SEQUENCE [LARGE SCALE GENOMIC DNA]</scope>
    <source>
        <strain evidence="10 11">CAIM 1831</strain>
    </source>
</reference>
<organism evidence="10 11">
    <name type="scientific">Vibrio alfacsensis</name>
    <dbReference type="NCBI Taxonomy" id="1074311"/>
    <lineage>
        <taxon>Bacteria</taxon>
        <taxon>Pseudomonadati</taxon>
        <taxon>Pseudomonadota</taxon>
        <taxon>Gammaproteobacteria</taxon>
        <taxon>Vibrionales</taxon>
        <taxon>Vibrionaceae</taxon>
        <taxon>Vibrio</taxon>
    </lineage>
</organism>
<comment type="subcellular location">
    <subcellularLocation>
        <location evidence="1">Cell membrane</location>
        <topology evidence="1">Multi-pass membrane protein</topology>
    </subcellularLocation>
</comment>
<keyword evidence="4 8" id="KW-0812">Transmembrane</keyword>
<sequence length="510" mass="57602">MQLGSKFLKVVVLAILALMLNIALGYEVKADSLILLAITVAFLKRSTLGRGVFYALILIAACYIPVSWNYGHPNLTIISSLIETNPSEAIEFFNDLEVTTLIAGLGFTILGFCLFKYVPTIVGRKTSAFFLVLFSFLLLDKPVRTVIDRNVTENYAYALTSYMRYPPVRFFFDWYDSYDKYHIFNAEIMAQKEVPSSWVITKTPTKAKNTIFIIGESVRKDYMNAYGLPMDNTPFMSKSNGQLWTEFLSPGPNTFTSVMRYVTLNDGVNIELNNNINTLAEKAGVETYWISNQGRMGEFDTGISAIANYAEHVSFTRSGSFRDSNIYDSTLLPRVQKSLTSNDNSKLIVVHLIGSHPRFCDRVEGDVEFNFNGDKISCYIESVKQTDLLIQKIDAMAKQQAIPYNLIYVSDHGLGHRESGQNLRHDPLVKQSYEVPLFFTGSEFKTRERVEYPRNGFSFIKAVAELMDVSAQQLDAHPSFFSSYEDKPIVNNGEGELIELSTLRDDPVQI</sequence>
<accession>A0ABN5PIU6</accession>
<comment type="similarity">
    <text evidence="7">Belongs to the phosphoethanolamine transferase family.</text>
</comment>
<dbReference type="SUPFAM" id="SSF53649">
    <property type="entry name" value="Alkaline phosphatase-like"/>
    <property type="match status" value="1"/>
</dbReference>
<evidence type="ECO:0000256" key="5">
    <source>
        <dbReference type="ARBA" id="ARBA00022989"/>
    </source>
</evidence>
<evidence type="ECO:0000256" key="3">
    <source>
        <dbReference type="ARBA" id="ARBA00022679"/>
    </source>
</evidence>
<dbReference type="InterPro" id="IPR058130">
    <property type="entry name" value="PEA_transf_C"/>
</dbReference>
<name>A0ABN5PIU6_9VIBR</name>
<dbReference type="Pfam" id="PF00884">
    <property type="entry name" value="Sulfatase"/>
    <property type="match status" value="1"/>
</dbReference>
<dbReference type="InterPro" id="IPR000917">
    <property type="entry name" value="Sulfatase_N"/>
</dbReference>
<keyword evidence="6 8" id="KW-0472">Membrane</keyword>
<evidence type="ECO:0000256" key="8">
    <source>
        <dbReference type="SAM" id="Phobius"/>
    </source>
</evidence>
<evidence type="ECO:0000259" key="9">
    <source>
        <dbReference type="Pfam" id="PF00884"/>
    </source>
</evidence>
<keyword evidence="2" id="KW-1003">Cell membrane</keyword>
<keyword evidence="3" id="KW-0808">Transferase</keyword>